<evidence type="ECO:0000313" key="1">
    <source>
        <dbReference type="EMBL" id="KMZ73143.1"/>
    </source>
</evidence>
<accession>A0A0K9PVU9</accession>
<dbReference type="OrthoDB" id="3352408at2759"/>
<dbReference type="PANTHER" id="PTHR42861">
    <property type="entry name" value="CALCIUM-TRANSPORTING ATPASE"/>
    <property type="match status" value="1"/>
</dbReference>
<organism evidence="1 2">
    <name type="scientific">Zostera marina</name>
    <name type="common">Eelgrass</name>
    <dbReference type="NCBI Taxonomy" id="29655"/>
    <lineage>
        <taxon>Eukaryota</taxon>
        <taxon>Viridiplantae</taxon>
        <taxon>Streptophyta</taxon>
        <taxon>Embryophyta</taxon>
        <taxon>Tracheophyta</taxon>
        <taxon>Spermatophyta</taxon>
        <taxon>Magnoliopsida</taxon>
        <taxon>Liliopsida</taxon>
        <taxon>Zosteraceae</taxon>
        <taxon>Zostera</taxon>
    </lineage>
</organism>
<gene>
    <name evidence="1" type="ORF">ZOSMA_153G00380</name>
</gene>
<sequence length="117" mass="13059">MLDPPRDEVKNAMLSCISAGIRVIVVTGDNKSTAESLCHQIGAFKHLDDLSGYSYTASEFEALAPSQKTIALQRMVLFARVEPSHKKMLVEALQNQTEVVCYLVYFIVRCFYGDILV</sequence>
<dbReference type="Proteomes" id="UP000036987">
    <property type="component" value="Unassembled WGS sequence"/>
</dbReference>
<name>A0A0K9PVU9_ZOSMR</name>
<reference evidence="2" key="1">
    <citation type="journal article" date="2016" name="Nature">
        <title>The genome of the seagrass Zostera marina reveals angiosperm adaptation to the sea.</title>
        <authorList>
            <person name="Olsen J.L."/>
            <person name="Rouze P."/>
            <person name="Verhelst B."/>
            <person name="Lin Y.-C."/>
            <person name="Bayer T."/>
            <person name="Collen J."/>
            <person name="Dattolo E."/>
            <person name="De Paoli E."/>
            <person name="Dittami S."/>
            <person name="Maumus F."/>
            <person name="Michel G."/>
            <person name="Kersting A."/>
            <person name="Lauritano C."/>
            <person name="Lohaus R."/>
            <person name="Toepel M."/>
            <person name="Tonon T."/>
            <person name="Vanneste K."/>
            <person name="Amirebrahimi M."/>
            <person name="Brakel J."/>
            <person name="Bostroem C."/>
            <person name="Chovatia M."/>
            <person name="Grimwood J."/>
            <person name="Jenkins J.W."/>
            <person name="Jueterbock A."/>
            <person name="Mraz A."/>
            <person name="Stam W.T."/>
            <person name="Tice H."/>
            <person name="Bornberg-Bauer E."/>
            <person name="Green P.J."/>
            <person name="Pearson G.A."/>
            <person name="Procaccini G."/>
            <person name="Duarte C.M."/>
            <person name="Schmutz J."/>
            <person name="Reusch T.B.H."/>
            <person name="Van de Peer Y."/>
        </authorList>
    </citation>
    <scope>NUCLEOTIDE SEQUENCE [LARGE SCALE GENOMIC DNA]</scope>
    <source>
        <strain evidence="2">cv. Finnish</strain>
    </source>
</reference>
<evidence type="ECO:0000313" key="2">
    <source>
        <dbReference type="Proteomes" id="UP000036987"/>
    </source>
</evidence>
<protein>
    <recommendedName>
        <fullName evidence="3">Cation-transporting P-type ATPase C-terminal domain-containing protein</fullName>
    </recommendedName>
</protein>
<dbReference type="Gene3D" id="3.40.50.1000">
    <property type="entry name" value="HAD superfamily/HAD-like"/>
    <property type="match status" value="1"/>
</dbReference>
<dbReference type="Pfam" id="PF00702">
    <property type="entry name" value="Hydrolase"/>
    <property type="match status" value="1"/>
</dbReference>
<evidence type="ECO:0008006" key="3">
    <source>
        <dbReference type="Google" id="ProtNLM"/>
    </source>
</evidence>
<dbReference type="AlphaFoldDB" id="A0A0K9PVU9"/>
<proteinExistence type="predicted"/>
<dbReference type="InterPro" id="IPR036412">
    <property type="entry name" value="HAD-like_sf"/>
</dbReference>
<dbReference type="InterPro" id="IPR023214">
    <property type="entry name" value="HAD_sf"/>
</dbReference>
<dbReference type="STRING" id="29655.A0A0K9PVU9"/>
<keyword evidence="2" id="KW-1185">Reference proteome</keyword>
<dbReference type="SUPFAM" id="SSF56784">
    <property type="entry name" value="HAD-like"/>
    <property type="match status" value="1"/>
</dbReference>
<comment type="caution">
    <text evidence="1">The sequence shown here is derived from an EMBL/GenBank/DDBJ whole genome shotgun (WGS) entry which is preliminary data.</text>
</comment>
<dbReference type="EMBL" id="LFYR01000601">
    <property type="protein sequence ID" value="KMZ73143.1"/>
    <property type="molecule type" value="Genomic_DNA"/>
</dbReference>